<dbReference type="Proteomes" id="UP000886822">
    <property type="component" value="Unassembled WGS sequence"/>
</dbReference>
<organism evidence="1 2">
    <name type="scientific">Candidatus Levilactobacillus faecigallinarum</name>
    <dbReference type="NCBI Taxonomy" id="2838638"/>
    <lineage>
        <taxon>Bacteria</taxon>
        <taxon>Bacillati</taxon>
        <taxon>Bacillota</taxon>
        <taxon>Bacilli</taxon>
        <taxon>Lactobacillales</taxon>
        <taxon>Lactobacillaceae</taxon>
        <taxon>Levilactobacillus</taxon>
    </lineage>
</organism>
<dbReference type="EMBL" id="DXGJ01000004">
    <property type="protein sequence ID" value="HIW71053.1"/>
    <property type="molecule type" value="Genomic_DNA"/>
</dbReference>
<dbReference type="CDD" id="cd19958">
    <property type="entry name" value="pyocin_knob"/>
    <property type="match status" value="1"/>
</dbReference>
<dbReference type="AlphaFoldDB" id="A0A9D1U3P6"/>
<evidence type="ECO:0000313" key="2">
    <source>
        <dbReference type="Proteomes" id="UP000886822"/>
    </source>
</evidence>
<name>A0A9D1U3P6_9LACO</name>
<reference evidence="1" key="2">
    <citation type="submission" date="2021-04" db="EMBL/GenBank/DDBJ databases">
        <authorList>
            <person name="Gilroy R."/>
        </authorList>
    </citation>
    <scope>NUCLEOTIDE SEQUENCE</scope>
    <source>
        <strain evidence="1">CHK173-259</strain>
    </source>
</reference>
<evidence type="ECO:0000313" key="1">
    <source>
        <dbReference type="EMBL" id="HIW71053.1"/>
    </source>
</evidence>
<proteinExistence type="predicted"/>
<sequence length="680" mass="72936">MNYKSSMTDVGNEMIAQAHKDDKAIIFDSFLVSEALPENNADLTKVTTDLFSNPLTYPINSKATLDNTFTVKAVLANKTDKFSIDKDFSINTIGILAHIDGDTDSRVMTVAAADGIGAVITAFKDTLYSLTIAITQAYKADQPVKFVLANVAYALASDLDKLDISINARLTNYYTKPEADDKFVTNEGLSSKLPTDIAHTGAANTFTEAQKFNKGATDGDGNSFATEKDVSKKVDTADTTGWQKQALFGAGSYTAGAVPTGSDYATYVKANFSKPGVYFIRDDKTASTIDGQPLSVVDSMLTSEGGNYYYASGVSVYGDSVYRAITPTSDTGWKRSVESRVVNVNNDGKTDANTSLISMSQKLGIYSVYIQGQSIHNPSTDSIRGILHSTGGGFASGTFHSNQGDAYSSYSVVIQNGTTVTWKHLATTEDITPSSMRGRDLTGNDDIFTLAAGLYPMAGVTPKNGIPGVTWGWVQVVDNGNKFVRWFDVNGREQINTYLGSPAHWSGWRATNSSIVASSTNLNTLMLSGTYMLNGITVTNLPSGLTGSQWLTLYVNQIAGSNGTQILINSNTGQMWTRGWHASGSIIFTAWVESVMGNSNGTITVNGQTYAPVAMDVNSKSVSAIPNFVNGFKLNGHLININPTNGWTVDGVPLISIVADEATAKSKSLNDLLHFWVTKE</sequence>
<protein>
    <submittedName>
        <fullName evidence="1">Pyocin knob domain-containing protein</fullName>
    </submittedName>
</protein>
<gene>
    <name evidence="1" type="ORF">H9875_00350</name>
</gene>
<comment type="caution">
    <text evidence="1">The sequence shown here is derived from an EMBL/GenBank/DDBJ whole genome shotgun (WGS) entry which is preliminary data.</text>
</comment>
<reference evidence="1" key="1">
    <citation type="journal article" date="2021" name="PeerJ">
        <title>Extensive microbial diversity within the chicken gut microbiome revealed by metagenomics and culture.</title>
        <authorList>
            <person name="Gilroy R."/>
            <person name="Ravi A."/>
            <person name="Getino M."/>
            <person name="Pursley I."/>
            <person name="Horton D.L."/>
            <person name="Alikhan N.F."/>
            <person name="Baker D."/>
            <person name="Gharbi K."/>
            <person name="Hall N."/>
            <person name="Watson M."/>
            <person name="Adriaenssens E.M."/>
            <person name="Foster-Nyarko E."/>
            <person name="Jarju S."/>
            <person name="Secka A."/>
            <person name="Antonio M."/>
            <person name="Oren A."/>
            <person name="Chaudhuri R.R."/>
            <person name="La Ragione R."/>
            <person name="Hildebrand F."/>
            <person name="Pallen M.J."/>
        </authorList>
    </citation>
    <scope>NUCLEOTIDE SEQUENCE</scope>
    <source>
        <strain evidence="1">CHK173-259</strain>
    </source>
</reference>
<accession>A0A9D1U3P6</accession>